<dbReference type="RefSeq" id="WP_268762230.1">
    <property type="nucleotide sequence ID" value="NZ_FXWG01000002.1"/>
</dbReference>
<evidence type="ECO:0000256" key="5">
    <source>
        <dbReference type="ARBA" id="ARBA00023204"/>
    </source>
</evidence>
<dbReference type="GO" id="GO:0006298">
    <property type="term" value="P:mismatch repair"/>
    <property type="evidence" value="ECO:0007669"/>
    <property type="project" value="UniProtKB-UniRule"/>
</dbReference>
<evidence type="ECO:0000256" key="2">
    <source>
        <dbReference type="ARBA" id="ARBA00022759"/>
    </source>
</evidence>
<organism evidence="7 8">
    <name type="scientific">Altererythrobacter xiamenensis</name>
    <dbReference type="NCBI Taxonomy" id="1316679"/>
    <lineage>
        <taxon>Bacteria</taxon>
        <taxon>Pseudomonadati</taxon>
        <taxon>Pseudomonadota</taxon>
        <taxon>Alphaproteobacteria</taxon>
        <taxon>Sphingomonadales</taxon>
        <taxon>Erythrobacteraceae</taxon>
        <taxon>Altererythrobacter</taxon>
    </lineage>
</organism>
<comment type="similarity">
    <text evidence="6">Belongs to the vsr family.</text>
</comment>
<dbReference type="EMBL" id="FXWG01000002">
    <property type="protein sequence ID" value="SMQ69416.1"/>
    <property type="molecule type" value="Genomic_DNA"/>
</dbReference>
<keyword evidence="2 6" id="KW-0255">Endonuclease</keyword>
<dbReference type="CDD" id="cd00221">
    <property type="entry name" value="Vsr"/>
    <property type="match status" value="1"/>
</dbReference>
<gene>
    <name evidence="7" type="ORF">SAMN06297468_1607</name>
</gene>
<dbReference type="GO" id="GO:0004519">
    <property type="term" value="F:endonuclease activity"/>
    <property type="evidence" value="ECO:0007669"/>
    <property type="project" value="UniProtKB-KW"/>
</dbReference>
<proteinExistence type="inferred from homology"/>
<evidence type="ECO:0000256" key="6">
    <source>
        <dbReference type="PIRNR" id="PIRNR018267"/>
    </source>
</evidence>
<reference evidence="8" key="1">
    <citation type="submission" date="2017-04" db="EMBL/GenBank/DDBJ databases">
        <authorList>
            <person name="Varghese N."/>
            <person name="Submissions S."/>
        </authorList>
    </citation>
    <scope>NUCLEOTIDE SEQUENCE [LARGE SCALE GENOMIC DNA]</scope>
</reference>
<keyword evidence="4 6" id="KW-0378">Hydrolase</keyword>
<protein>
    <recommendedName>
        <fullName evidence="6">Very short patch repair endonuclease</fullName>
        <ecNumber evidence="6">3.1.-.-</ecNumber>
    </recommendedName>
</protein>
<dbReference type="Gene3D" id="3.40.960.10">
    <property type="entry name" value="VSR Endonuclease"/>
    <property type="match status" value="1"/>
</dbReference>
<dbReference type="InterPro" id="IPR004603">
    <property type="entry name" value="DNA_mismatch_endonuc_vsr"/>
</dbReference>
<evidence type="ECO:0000313" key="8">
    <source>
        <dbReference type="Proteomes" id="UP000194420"/>
    </source>
</evidence>
<keyword evidence="8" id="KW-1185">Reference proteome</keyword>
<evidence type="ECO:0000256" key="1">
    <source>
        <dbReference type="ARBA" id="ARBA00022722"/>
    </source>
</evidence>
<dbReference type="InterPro" id="IPR011335">
    <property type="entry name" value="Restrct_endonuc-II-like"/>
</dbReference>
<accession>A0A1Y6F4P8</accession>
<evidence type="ECO:0000256" key="3">
    <source>
        <dbReference type="ARBA" id="ARBA00022763"/>
    </source>
</evidence>
<dbReference type="AlphaFoldDB" id="A0A1Y6F4P8"/>
<evidence type="ECO:0000313" key="7">
    <source>
        <dbReference type="EMBL" id="SMQ69416.1"/>
    </source>
</evidence>
<keyword evidence="1 6" id="KW-0540">Nuclease</keyword>
<dbReference type="EC" id="3.1.-.-" evidence="6"/>
<dbReference type="SUPFAM" id="SSF52980">
    <property type="entry name" value="Restriction endonuclease-like"/>
    <property type="match status" value="1"/>
</dbReference>
<evidence type="ECO:0000256" key="4">
    <source>
        <dbReference type="ARBA" id="ARBA00022801"/>
    </source>
</evidence>
<dbReference type="Pfam" id="PF03852">
    <property type="entry name" value="Vsr"/>
    <property type="match status" value="1"/>
</dbReference>
<dbReference type="NCBIfam" id="TIGR00632">
    <property type="entry name" value="vsr"/>
    <property type="match status" value="1"/>
</dbReference>
<keyword evidence="5 6" id="KW-0234">DNA repair</keyword>
<comment type="function">
    <text evidence="6">May nick specific sequences that contain T:G mispairs resulting from m5C-deamination.</text>
</comment>
<dbReference type="PIRSF" id="PIRSF018267">
    <property type="entry name" value="VSR_endonuc"/>
    <property type="match status" value="1"/>
</dbReference>
<dbReference type="Proteomes" id="UP000194420">
    <property type="component" value="Unassembled WGS sequence"/>
</dbReference>
<sequence>MDTRSPEQRRRIMQAVGTKNTGPEMKVRQILHALGLRFRLHRKDLPGKPDIVLPRHRKVIFVHGCFWHAHGCAKGQPPKSRPDYWLPKLARNVERDRTKKEQLESLGWQVLVLWQCEIKESEQLAARLQAFVDES</sequence>
<dbReference type="GO" id="GO:0016787">
    <property type="term" value="F:hydrolase activity"/>
    <property type="evidence" value="ECO:0007669"/>
    <property type="project" value="UniProtKB-KW"/>
</dbReference>
<name>A0A1Y6F4P8_9SPHN</name>
<keyword evidence="3 6" id="KW-0227">DNA damage</keyword>